<protein>
    <recommendedName>
        <fullName evidence="3">DUF7703 domain-containing protein</fullName>
    </recommendedName>
</protein>
<keyword evidence="5" id="KW-1185">Reference proteome</keyword>
<keyword evidence="2" id="KW-0812">Transmembrane</keyword>
<dbReference type="EMBL" id="KZ678128">
    <property type="protein sequence ID" value="PSN74067.1"/>
    <property type="molecule type" value="Genomic_DNA"/>
</dbReference>
<feature type="transmembrane region" description="Helical" evidence="2">
    <location>
        <begin position="92"/>
        <end position="115"/>
    </location>
</feature>
<feature type="region of interest" description="Disordered" evidence="1">
    <location>
        <begin position="276"/>
        <end position="299"/>
    </location>
</feature>
<reference evidence="4 5" key="1">
    <citation type="journal article" date="2018" name="Front. Microbiol.">
        <title>Genome-Wide Analysis of Corynespora cassiicola Leaf Fall Disease Putative Effectors.</title>
        <authorList>
            <person name="Lopez D."/>
            <person name="Ribeiro S."/>
            <person name="Label P."/>
            <person name="Fumanal B."/>
            <person name="Venisse J.S."/>
            <person name="Kohler A."/>
            <person name="de Oliveira R.R."/>
            <person name="Labutti K."/>
            <person name="Lipzen A."/>
            <person name="Lail K."/>
            <person name="Bauer D."/>
            <person name="Ohm R.A."/>
            <person name="Barry K.W."/>
            <person name="Spatafora J."/>
            <person name="Grigoriev I.V."/>
            <person name="Martin F.M."/>
            <person name="Pujade-Renaud V."/>
        </authorList>
    </citation>
    <scope>NUCLEOTIDE SEQUENCE [LARGE SCALE GENOMIC DNA]</scope>
    <source>
        <strain evidence="4 5">Philippines</strain>
    </source>
</reference>
<proteinExistence type="predicted"/>
<dbReference type="Proteomes" id="UP000240883">
    <property type="component" value="Unassembled WGS sequence"/>
</dbReference>
<dbReference type="Pfam" id="PF24802">
    <property type="entry name" value="DUF7703"/>
    <property type="match status" value="1"/>
</dbReference>
<organism evidence="4 5">
    <name type="scientific">Corynespora cassiicola Philippines</name>
    <dbReference type="NCBI Taxonomy" id="1448308"/>
    <lineage>
        <taxon>Eukaryota</taxon>
        <taxon>Fungi</taxon>
        <taxon>Dikarya</taxon>
        <taxon>Ascomycota</taxon>
        <taxon>Pezizomycotina</taxon>
        <taxon>Dothideomycetes</taxon>
        <taxon>Pleosporomycetidae</taxon>
        <taxon>Pleosporales</taxon>
        <taxon>Corynesporascaceae</taxon>
        <taxon>Corynespora</taxon>
    </lineage>
</organism>
<accession>A0A2T2P8U7</accession>
<feature type="transmembrane region" description="Helical" evidence="2">
    <location>
        <begin position="29"/>
        <end position="56"/>
    </location>
</feature>
<name>A0A2T2P8U7_CORCC</name>
<dbReference type="PANTHER" id="PTHR37013">
    <property type="entry name" value="INTEGRAL MEMBRANE PROTEIN (AFU_ORTHOLOGUE AFUA_1G05950)-RELATED"/>
    <property type="match status" value="1"/>
</dbReference>
<evidence type="ECO:0000256" key="2">
    <source>
        <dbReference type="SAM" id="Phobius"/>
    </source>
</evidence>
<feature type="domain" description="DUF7703" evidence="3">
    <location>
        <begin position="33"/>
        <end position="263"/>
    </location>
</feature>
<gene>
    <name evidence="4" type="ORF">BS50DRAFT_615039</name>
</gene>
<keyword evidence="2" id="KW-0472">Membrane</keyword>
<evidence type="ECO:0000259" key="3">
    <source>
        <dbReference type="Pfam" id="PF24802"/>
    </source>
</evidence>
<sequence>MYEDCPDYVPFSKYDWTFNRQGPPKWNPAAYCIIAGFCAVAYWMSIELVVLVYATFKRRSGVYFWSIIITTLGIVLQATGYLMKEFAPSSPIILTTIICKVGWVGNVTGFAIVLWSRLHLVVHEPRILKAVLAMVIVNGICFHTPVVVFEFGLITKHHANFVRPMEIMERAQQTVFSLQETIISGLYIFQTWRFLNSGYPSRTRNVVRMLACVQALVIALDAGLTAFDYKNMLTLKCSVHPFVYALKLKLEFIVLNQLLSIVKKGLAPGLMGLLSSNSGSSSSSTEEKSREGPSGLPGRRISEVERAKVAASFITKPALMRQSTASSAGVSSTGPVVDSVMVSPAAASMVLAREEADLIDVVGRPDDLVVRTRTEISDVERQYLGQFRG</sequence>
<evidence type="ECO:0000256" key="1">
    <source>
        <dbReference type="SAM" id="MobiDB-lite"/>
    </source>
</evidence>
<keyword evidence="2" id="KW-1133">Transmembrane helix</keyword>
<feature type="transmembrane region" description="Helical" evidence="2">
    <location>
        <begin position="127"/>
        <end position="154"/>
    </location>
</feature>
<dbReference type="AlphaFoldDB" id="A0A2T2P8U7"/>
<evidence type="ECO:0000313" key="4">
    <source>
        <dbReference type="EMBL" id="PSN74067.1"/>
    </source>
</evidence>
<dbReference type="OrthoDB" id="405906at2759"/>
<feature type="transmembrane region" description="Helical" evidence="2">
    <location>
        <begin position="62"/>
        <end position="83"/>
    </location>
</feature>
<dbReference type="InterPro" id="IPR056120">
    <property type="entry name" value="DUF7703"/>
</dbReference>
<evidence type="ECO:0000313" key="5">
    <source>
        <dbReference type="Proteomes" id="UP000240883"/>
    </source>
</evidence>